<accession>A0AAD7DUF2</accession>
<reference evidence="4" key="1">
    <citation type="submission" date="2023-03" db="EMBL/GenBank/DDBJ databases">
        <title>Massive genome expansion in bonnet fungi (Mycena s.s.) driven by repeated elements and novel gene families across ecological guilds.</title>
        <authorList>
            <consortium name="Lawrence Berkeley National Laboratory"/>
            <person name="Harder C.B."/>
            <person name="Miyauchi S."/>
            <person name="Viragh M."/>
            <person name="Kuo A."/>
            <person name="Thoen E."/>
            <person name="Andreopoulos B."/>
            <person name="Lu D."/>
            <person name="Skrede I."/>
            <person name="Drula E."/>
            <person name="Henrissat B."/>
            <person name="Morin E."/>
            <person name="Kohler A."/>
            <person name="Barry K."/>
            <person name="LaButti K."/>
            <person name="Morin E."/>
            <person name="Salamov A."/>
            <person name="Lipzen A."/>
            <person name="Mereny Z."/>
            <person name="Hegedus B."/>
            <person name="Baldrian P."/>
            <person name="Stursova M."/>
            <person name="Weitz H."/>
            <person name="Taylor A."/>
            <person name="Grigoriev I.V."/>
            <person name="Nagy L.G."/>
            <person name="Martin F."/>
            <person name="Kauserud H."/>
        </authorList>
    </citation>
    <scope>NUCLEOTIDE SEQUENCE</scope>
    <source>
        <strain evidence="4">CBHHK067</strain>
    </source>
</reference>
<protein>
    <recommendedName>
        <fullName evidence="6">Acetoin reductase family protein</fullName>
    </recommendedName>
</protein>
<dbReference type="PANTHER" id="PTHR24321">
    <property type="entry name" value="DEHYDROGENASES, SHORT CHAIN"/>
    <property type="match status" value="1"/>
</dbReference>
<gene>
    <name evidence="4" type="ORF">B0H17DRAFT_1196296</name>
</gene>
<dbReference type="Pfam" id="PF13561">
    <property type="entry name" value="adh_short_C2"/>
    <property type="match status" value="1"/>
</dbReference>
<keyword evidence="5" id="KW-1185">Reference proteome</keyword>
<dbReference type="InterPro" id="IPR036291">
    <property type="entry name" value="NAD(P)-bd_dom_sf"/>
</dbReference>
<dbReference type="EMBL" id="JARKIE010000023">
    <property type="protein sequence ID" value="KAJ7699205.1"/>
    <property type="molecule type" value="Genomic_DNA"/>
</dbReference>
<dbReference type="PROSITE" id="PS00061">
    <property type="entry name" value="ADH_SHORT"/>
    <property type="match status" value="1"/>
</dbReference>
<evidence type="ECO:0008006" key="6">
    <source>
        <dbReference type="Google" id="ProtNLM"/>
    </source>
</evidence>
<name>A0AAD7DUF2_MYCRO</name>
<dbReference type="SUPFAM" id="SSF51735">
    <property type="entry name" value="NAD(P)-binding Rossmann-fold domains"/>
    <property type="match status" value="1"/>
</dbReference>
<evidence type="ECO:0000256" key="3">
    <source>
        <dbReference type="ARBA" id="ARBA00023002"/>
    </source>
</evidence>
<sequence>MSSKGIALVTGAAQGIGRGVALRLADDGFDVAVNDIPGNVENLDTLVEEIQKKGRAGSKHVADVSQEDQVEAMVEAVVQQHGGLDMVANAGVSGRGGTAGIPLTEVTVEDWDLIMNINARGPFLCYKYAGIQMIKQGRGGRIIGACSLAGKQGLATLGPYTASKFAVRGITQAAALEFGAHGITVNAYAPGAIDTPMAAGASSNKALAGSIQRIGFPADIASLVSFLASKESGFITGQSISINGGVFFD</sequence>
<evidence type="ECO:0000313" key="5">
    <source>
        <dbReference type="Proteomes" id="UP001221757"/>
    </source>
</evidence>
<organism evidence="4 5">
    <name type="scientific">Mycena rosella</name>
    <name type="common">Pink bonnet</name>
    <name type="synonym">Agaricus rosellus</name>
    <dbReference type="NCBI Taxonomy" id="1033263"/>
    <lineage>
        <taxon>Eukaryota</taxon>
        <taxon>Fungi</taxon>
        <taxon>Dikarya</taxon>
        <taxon>Basidiomycota</taxon>
        <taxon>Agaricomycotina</taxon>
        <taxon>Agaricomycetes</taxon>
        <taxon>Agaricomycetidae</taxon>
        <taxon>Agaricales</taxon>
        <taxon>Marasmiineae</taxon>
        <taxon>Mycenaceae</taxon>
        <taxon>Mycena</taxon>
    </lineage>
</organism>
<dbReference type="GO" id="GO:0016491">
    <property type="term" value="F:oxidoreductase activity"/>
    <property type="evidence" value="ECO:0007669"/>
    <property type="project" value="UniProtKB-KW"/>
</dbReference>
<dbReference type="PRINTS" id="PR00081">
    <property type="entry name" value="GDHRDH"/>
</dbReference>
<dbReference type="Proteomes" id="UP001221757">
    <property type="component" value="Unassembled WGS sequence"/>
</dbReference>
<comment type="caution">
    <text evidence="4">The sequence shown here is derived from an EMBL/GenBank/DDBJ whole genome shotgun (WGS) entry which is preliminary data.</text>
</comment>
<dbReference type="InterPro" id="IPR002347">
    <property type="entry name" value="SDR_fam"/>
</dbReference>
<dbReference type="FunFam" id="3.40.50.720:FF:000084">
    <property type="entry name" value="Short-chain dehydrogenase reductase"/>
    <property type="match status" value="1"/>
</dbReference>
<dbReference type="AlphaFoldDB" id="A0AAD7DUF2"/>
<dbReference type="PANTHER" id="PTHR24321:SF8">
    <property type="entry name" value="ESTRADIOL 17-BETA-DEHYDROGENASE 8-RELATED"/>
    <property type="match status" value="1"/>
</dbReference>
<evidence type="ECO:0000313" key="4">
    <source>
        <dbReference type="EMBL" id="KAJ7699205.1"/>
    </source>
</evidence>
<comment type="similarity">
    <text evidence="1">Belongs to the short-chain dehydrogenases/reductases (SDR) family.</text>
</comment>
<evidence type="ECO:0000256" key="1">
    <source>
        <dbReference type="ARBA" id="ARBA00006484"/>
    </source>
</evidence>
<dbReference type="InterPro" id="IPR020904">
    <property type="entry name" value="Sc_DH/Rdtase_CS"/>
</dbReference>
<evidence type="ECO:0000256" key="2">
    <source>
        <dbReference type="ARBA" id="ARBA00022857"/>
    </source>
</evidence>
<keyword evidence="3" id="KW-0560">Oxidoreductase</keyword>
<proteinExistence type="inferred from homology"/>
<keyword evidence="2" id="KW-0521">NADP</keyword>
<dbReference type="Gene3D" id="3.40.50.720">
    <property type="entry name" value="NAD(P)-binding Rossmann-like Domain"/>
    <property type="match status" value="1"/>
</dbReference>